<reference evidence="2 3" key="1">
    <citation type="submission" date="2019-09" db="EMBL/GenBank/DDBJ databases">
        <title>A chromosome-level genome assembly of the Chinese tupelo Nyssa sinensis.</title>
        <authorList>
            <person name="Yang X."/>
            <person name="Kang M."/>
            <person name="Yang Y."/>
            <person name="Xiong H."/>
            <person name="Wang M."/>
            <person name="Zhang Z."/>
            <person name="Wang Z."/>
            <person name="Wu H."/>
            <person name="Ma T."/>
            <person name="Liu J."/>
            <person name="Xi Z."/>
        </authorList>
    </citation>
    <scope>NUCLEOTIDE SEQUENCE [LARGE SCALE GENOMIC DNA]</scope>
    <source>
        <strain evidence="2">J267</strain>
        <tissue evidence="2">Leaf</tissue>
    </source>
</reference>
<proteinExistence type="predicted"/>
<gene>
    <name evidence="2" type="ORF">F0562_032376</name>
</gene>
<evidence type="ECO:0000313" key="2">
    <source>
        <dbReference type="EMBL" id="KAA8532369.1"/>
    </source>
</evidence>
<organism evidence="2 3">
    <name type="scientific">Nyssa sinensis</name>
    <dbReference type="NCBI Taxonomy" id="561372"/>
    <lineage>
        <taxon>Eukaryota</taxon>
        <taxon>Viridiplantae</taxon>
        <taxon>Streptophyta</taxon>
        <taxon>Embryophyta</taxon>
        <taxon>Tracheophyta</taxon>
        <taxon>Spermatophyta</taxon>
        <taxon>Magnoliopsida</taxon>
        <taxon>eudicotyledons</taxon>
        <taxon>Gunneridae</taxon>
        <taxon>Pentapetalae</taxon>
        <taxon>asterids</taxon>
        <taxon>Cornales</taxon>
        <taxon>Nyssaceae</taxon>
        <taxon>Nyssa</taxon>
    </lineage>
</organism>
<accession>A0A5J5AQ41</accession>
<name>A0A5J5AQ41_9ASTE</name>
<protein>
    <submittedName>
        <fullName evidence="2">Uncharacterized protein</fullName>
    </submittedName>
</protein>
<keyword evidence="3" id="KW-1185">Reference proteome</keyword>
<sequence>MVCPLHPWSCAIFEPIGDEFGGFRRVEANIKKYVSKVKVVVREEGIIPKQIFVCDEHSHFCILVMVELTPKLLPDRYWMLTDGHPMDEERKFQGLQNPSSSLDARDRYDGGNYPEVSSRTNFEIQNSGPVRGSAAHNRVVEAQNGSMLDGRPNKEINGPVYRRSGFKPLPLKSRPGVNNQMHLRHNRARMMGSKPHLQYPKFSWLEKGQLKLPSDEGPSIRMGPNDANNGVGAQSDADACYEALKDPSTNGGVVDGNSANKLQVGLEVKAQGDDERFGNQFHSTPVCTAEIFVESPSQK</sequence>
<evidence type="ECO:0000313" key="3">
    <source>
        <dbReference type="Proteomes" id="UP000325577"/>
    </source>
</evidence>
<dbReference type="AlphaFoldDB" id="A0A5J5AQ41"/>
<dbReference type="Proteomes" id="UP000325577">
    <property type="component" value="Linkage Group LG19"/>
</dbReference>
<evidence type="ECO:0000256" key="1">
    <source>
        <dbReference type="SAM" id="MobiDB-lite"/>
    </source>
</evidence>
<dbReference type="EMBL" id="CM018042">
    <property type="protein sequence ID" value="KAA8532369.1"/>
    <property type="molecule type" value="Genomic_DNA"/>
</dbReference>
<feature type="region of interest" description="Disordered" evidence="1">
    <location>
        <begin position="146"/>
        <end position="178"/>
    </location>
</feature>